<name>A0AAF0X225_DAUCS</name>
<dbReference type="Proteomes" id="UP000077755">
    <property type="component" value="Chromosome 4"/>
</dbReference>
<accession>A0AAF0X225</accession>
<dbReference type="SUPFAM" id="SSF69065">
    <property type="entry name" value="RNase III domain-like"/>
    <property type="match status" value="1"/>
</dbReference>
<feature type="domain" description="RNase III" evidence="9">
    <location>
        <begin position="28"/>
        <end position="169"/>
    </location>
</feature>
<reference evidence="10" key="2">
    <citation type="submission" date="2022-03" db="EMBL/GenBank/DDBJ databases">
        <title>Draft title - Genomic analysis of global carrot germplasm unveils the trajectory of domestication and the origin of high carotenoid orange carrot.</title>
        <authorList>
            <person name="Iorizzo M."/>
            <person name="Ellison S."/>
            <person name="Senalik D."/>
            <person name="Macko-Podgorni A."/>
            <person name="Grzebelus D."/>
            <person name="Bostan H."/>
            <person name="Rolling W."/>
            <person name="Curaba J."/>
            <person name="Simon P."/>
        </authorList>
    </citation>
    <scope>NUCLEOTIDE SEQUENCE</scope>
    <source>
        <tissue evidence="10">Leaf</tissue>
    </source>
</reference>
<keyword evidence="5" id="KW-0255">Endonuclease</keyword>
<evidence type="ECO:0000313" key="11">
    <source>
        <dbReference type="Proteomes" id="UP000077755"/>
    </source>
</evidence>
<keyword evidence="7" id="KW-0460">Magnesium</keyword>
<comment type="cofactor">
    <cofactor evidence="2">
        <name>Mg(2+)</name>
        <dbReference type="ChEBI" id="CHEBI:18420"/>
    </cofactor>
</comment>
<comment type="cofactor">
    <cofactor evidence="1">
        <name>Mn(2+)</name>
        <dbReference type="ChEBI" id="CHEBI:29035"/>
    </cofactor>
</comment>
<gene>
    <name evidence="10" type="ORF">DCAR_0418168</name>
</gene>
<dbReference type="InterPro" id="IPR011907">
    <property type="entry name" value="RNase_III"/>
</dbReference>
<dbReference type="EMBL" id="CP093346">
    <property type="protein sequence ID" value="WOG98823.1"/>
    <property type="molecule type" value="Genomic_DNA"/>
</dbReference>
<dbReference type="HAMAP" id="MF_00104">
    <property type="entry name" value="RNase_III"/>
    <property type="match status" value="1"/>
</dbReference>
<evidence type="ECO:0000256" key="8">
    <source>
        <dbReference type="ARBA" id="ARBA00022884"/>
    </source>
</evidence>
<dbReference type="Gene3D" id="3.30.160.20">
    <property type="match status" value="1"/>
</dbReference>
<evidence type="ECO:0000259" key="9">
    <source>
        <dbReference type="PROSITE" id="PS50142"/>
    </source>
</evidence>
<dbReference type="Gene3D" id="1.10.1520.10">
    <property type="entry name" value="Ribonuclease III domain"/>
    <property type="match status" value="1"/>
</dbReference>
<evidence type="ECO:0000256" key="2">
    <source>
        <dbReference type="ARBA" id="ARBA00001946"/>
    </source>
</evidence>
<sequence>MISKDDLRSPIVVEDDDASCSMESLPSLEEVEKIIGYSFKNQSLLQQAFTHQSYQHKCESYERLEFVGDSVLNLLITRQQFNMYPNLPPGMLSPLRSANVDTEKLARVAIKYDLLKYLRHNNRKLSQQAKGFHKALSKYPFHSYGLIDPPKVLADIVESTIGAVYIDSNSSMDITWEVAKDLLQPMITPEMIQENPIKKLQEICQKQRLKVRFKDLWLKKGTFEVYVDDQLRGKGEYRAKKEIALNRAANDAYNDIARSICIENETGK</sequence>
<dbReference type="PROSITE" id="PS00517">
    <property type="entry name" value="RNASE_3_1"/>
    <property type="match status" value="1"/>
</dbReference>
<evidence type="ECO:0000256" key="1">
    <source>
        <dbReference type="ARBA" id="ARBA00001936"/>
    </source>
</evidence>
<evidence type="ECO:0000256" key="4">
    <source>
        <dbReference type="ARBA" id="ARBA00022723"/>
    </source>
</evidence>
<dbReference type="GO" id="GO:0005737">
    <property type="term" value="C:cytoplasm"/>
    <property type="evidence" value="ECO:0007669"/>
    <property type="project" value="TreeGrafter"/>
</dbReference>
<dbReference type="PANTHER" id="PTHR14950">
    <property type="entry name" value="DICER-RELATED"/>
    <property type="match status" value="1"/>
</dbReference>
<dbReference type="AlphaFoldDB" id="A0AAF0X225"/>
<evidence type="ECO:0000256" key="6">
    <source>
        <dbReference type="ARBA" id="ARBA00022801"/>
    </source>
</evidence>
<dbReference type="GO" id="GO:0004525">
    <property type="term" value="F:ribonuclease III activity"/>
    <property type="evidence" value="ECO:0007669"/>
    <property type="project" value="InterPro"/>
</dbReference>
<keyword evidence="11" id="KW-1185">Reference proteome</keyword>
<dbReference type="GO" id="GO:0005634">
    <property type="term" value="C:nucleus"/>
    <property type="evidence" value="ECO:0007669"/>
    <property type="project" value="TreeGrafter"/>
</dbReference>
<dbReference type="SUPFAM" id="SSF54768">
    <property type="entry name" value="dsRNA-binding domain-like"/>
    <property type="match status" value="1"/>
</dbReference>
<keyword evidence="8" id="KW-0694">RNA-binding</keyword>
<evidence type="ECO:0000256" key="7">
    <source>
        <dbReference type="ARBA" id="ARBA00022842"/>
    </source>
</evidence>
<evidence type="ECO:0000313" key="10">
    <source>
        <dbReference type="EMBL" id="WOG98823.1"/>
    </source>
</evidence>
<dbReference type="FunFam" id="1.10.1520.10:FF:000004">
    <property type="entry name" value="Endoribonuclease dicer-like 1"/>
    <property type="match status" value="1"/>
</dbReference>
<proteinExistence type="inferred from homology"/>
<evidence type="ECO:0000256" key="5">
    <source>
        <dbReference type="ARBA" id="ARBA00022759"/>
    </source>
</evidence>
<dbReference type="CDD" id="cd00593">
    <property type="entry name" value="RIBOc"/>
    <property type="match status" value="1"/>
</dbReference>
<dbReference type="InterPro" id="IPR036389">
    <property type="entry name" value="RNase_III_sf"/>
</dbReference>
<dbReference type="Pfam" id="PF00636">
    <property type="entry name" value="Ribonuclease_3"/>
    <property type="match status" value="1"/>
</dbReference>
<keyword evidence="4" id="KW-0479">Metal-binding</keyword>
<evidence type="ECO:0000256" key="3">
    <source>
        <dbReference type="ARBA" id="ARBA00022722"/>
    </source>
</evidence>
<dbReference type="SMART" id="SM00535">
    <property type="entry name" value="RIBOc"/>
    <property type="match status" value="1"/>
</dbReference>
<dbReference type="PROSITE" id="PS50142">
    <property type="entry name" value="RNASE_3_2"/>
    <property type="match status" value="1"/>
</dbReference>
<dbReference type="GO" id="GO:0006364">
    <property type="term" value="P:rRNA processing"/>
    <property type="evidence" value="ECO:0007669"/>
    <property type="project" value="InterPro"/>
</dbReference>
<dbReference type="GO" id="GO:0003723">
    <property type="term" value="F:RNA binding"/>
    <property type="evidence" value="ECO:0007669"/>
    <property type="project" value="UniProtKB-KW"/>
</dbReference>
<dbReference type="InterPro" id="IPR000999">
    <property type="entry name" value="RNase_III_dom"/>
</dbReference>
<dbReference type="GO" id="GO:0046872">
    <property type="term" value="F:metal ion binding"/>
    <property type="evidence" value="ECO:0007669"/>
    <property type="project" value="UniProtKB-KW"/>
</dbReference>
<dbReference type="GO" id="GO:0030422">
    <property type="term" value="P:siRNA processing"/>
    <property type="evidence" value="ECO:0007669"/>
    <property type="project" value="TreeGrafter"/>
</dbReference>
<keyword evidence="3" id="KW-0540">Nuclease</keyword>
<protein>
    <recommendedName>
        <fullName evidence="9">RNase III domain-containing protein</fullName>
    </recommendedName>
</protein>
<organism evidence="10 11">
    <name type="scientific">Daucus carota subsp. sativus</name>
    <name type="common">Carrot</name>
    <dbReference type="NCBI Taxonomy" id="79200"/>
    <lineage>
        <taxon>Eukaryota</taxon>
        <taxon>Viridiplantae</taxon>
        <taxon>Streptophyta</taxon>
        <taxon>Embryophyta</taxon>
        <taxon>Tracheophyta</taxon>
        <taxon>Spermatophyta</taxon>
        <taxon>Magnoliopsida</taxon>
        <taxon>eudicotyledons</taxon>
        <taxon>Gunneridae</taxon>
        <taxon>Pentapetalae</taxon>
        <taxon>asterids</taxon>
        <taxon>campanulids</taxon>
        <taxon>Apiales</taxon>
        <taxon>Apiaceae</taxon>
        <taxon>Apioideae</taxon>
        <taxon>Scandiceae</taxon>
        <taxon>Daucinae</taxon>
        <taxon>Daucus</taxon>
        <taxon>Daucus sect. Daucus</taxon>
    </lineage>
</organism>
<dbReference type="PANTHER" id="PTHR14950:SF53">
    <property type="entry name" value="RIBONUCLEASE 3-LIKE PROTEIN 3 ISOFORM X1"/>
    <property type="match status" value="1"/>
</dbReference>
<keyword evidence="6" id="KW-0378">Hydrolase</keyword>
<reference evidence="10" key="1">
    <citation type="journal article" date="2016" name="Nat. Genet.">
        <title>A high-quality carrot genome assembly provides new insights into carotenoid accumulation and asterid genome evolution.</title>
        <authorList>
            <person name="Iorizzo M."/>
            <person name="Ellison S."/>
            <person name="Senalik D."/>
            <person name="Zeng P."/>
            <person name="Satapoomin P."/>
            <person name="Huang J."/>
            <person name="Bowman M."/>
            <person name="Iovene M."/>
            <person name="Sanseverino W."/>
            <person name="Cavagnaro P."/>
            <person name="Yildiz M."/>
            <person name="Macko-Podgorni A."/>
            <person name="Moranska E."/>
            <person name="Grzebelus E."/>
            <person name="Grzebelus D."/>
            <person name="Ashrafi H."/>
            <person name="Zheng Z."/>
            <person name="Cheng S."/>
            <person name="Spooner D."/>
            <person name="Van Deynze A."/>
            <person name="Simon P."/>
        </authorList>
    </citation>
    <scope>NUCLEOTIDE SEQUENCE</scope>
    <source>
        <tissue evidence="10">Leaf</tissue>
    </source>
</reference>